<dbReference type="SUPFAM" id="SSF48452">
    <property type="entry name" value="TPR-like"/>
    <property type="match status" value="1"/>
</dbReference>
<reference evidence="2" key="1">
    <citation type="submission" date="2021-01" db="EMBL/GenBank/DDBJ databases">
        <title>YIM 132084 draft genome.</title>
        <authorList>
            <person name="An D."/>
        </authorList>
    </citation>
    <scope>NUCLEOTIDE SEQUENCE</scope>
    <source>
        <strain evidence="2">YIM 132084</strain>
    </source>
</reference>
<evidence type="ECO:0008006" key="4">
    <source>
        <dbReference type="Google" id="ProtNLM"/>
    </source>
</evidence>
<dbReference type="InterPro" id="IPR011990">
    <property type="entry name" value="TPR-like_helical_dom_sf"/>
</dbReference>
<feature type="region of interest" description="Disordered" evidence="1">
    <location>
        <begin position="1"/>
        <end position="61"/>
    </location>
</feature>
<keyword evidence="3" id="KW-1185">Reference proteome</keyword>
<feature type="compositionally biased region" description="Basic and acidic residues" evidence="1">
    <location>
        <begin position="413"/>
        <end position="424"/>
    </location>
</feature>
<protein>
    <recommendedName>
        <fullName evidence="4">Tetratricopeptide repeat protein</fullName>
    </recommendedName>
</protein>
<dbReference type="EMBL" id="JAERWK010000031">
    <property type="protein sequence ID" value="MBM9469602.1"/>
    <property type="molecule type" value="Genomic_DNA"/>
</dbReference>
<feature type="region of interest" description="Disordered" evidence="1">
    <location>
        <begin position="318"/>
        <end position="441"/>
    </location>
</feature>
<feature type="compositionally biased region" description="Acidic residues" evidence="1">
    <location>
        <begin position="363"/>
        <end position="377"/>
    </location>
</feature>
<feature type="compositionally biased region" description="Low complexity" evidence="1">
    <location>
        <begin position="331"/>
        <end position="340"/>
    </location>
</feature>
<proteinExistence type="predicted"/>
<evidence type="ECO:0000256" key="1">
    <source>
        <dbReference type="SAM" id="MobiDB-lite"/>
    </source>
</evidence>
<sequence length="441" mass="46200">MATGDRTDPSDQSDQGSSDERDDRPAPFRRPERGAFADRPASGDLAEQRRQERMARRLEQGSRVRVEDVGERWPDVPDDISLSDLEPQTRRDLRGLSAANAEFVGLHLLAAVLDAQDDPDVAWRHARAARSRGGRIAVVRETVGLVAYRAGEWAEAIQELRAARRMGGGPGHVAVMADCERALGNPERALELSRSPEAEQLDEENALELRIVVAAARADLGQLDAALAHLAAAGAAPVPGRPVRQPRLTYAYADLLERMGRDEEALAAFLAVADADDEEETDAGERLTALADRRAGRADADGDADAATDAADAADGAVAAADATADDDGTPVDGTPVDGDAGADEPTPIEEPTDAAAPVDAPVEAEVEAEVDVEVDVEAVGPAGAPEPADAAEPVPSGDHGPATGAIGLPFSHVDEPQPRRDDSSAPSGTAPLFSDGDLPR</sequence>
<name>A0A939C408_9ACTN</name>
<feature type="compositionally biased region" description="Low complexity" evidence="1">
    <location>
        <begin position="378"/>
        <end position="396"/>
    </location>
</feature>
<evidence type="ECO:0000313" key="2">
    <source>
        <dbReference type="EMBL" id="MBM9469602.1"/>
    </source>
</evidence>
<organism evidence="2 3">
    <name type="scientific">Nakamurella leprariae</name>
    <dbReference type="NCBI Taxonomy" id="2803911"/>
    <lineage>
        <taxon>Bacteria</taxon>
        <taxon>Bacillati</taxon>
        <taxon>Actinomycetota</taxon>
        <taxon>Actinomycetes</taxon>
        <taxon>Nakamurellales</taxon>
        <taxon>Nakamurellaceae</taxon>
        <taxon>Nakamurella</taxon>
    </lineage>
</organism>
<feature type="compositionally biased region" description="Acidic residues" evidence="1">
    <location>
        <begin position="341"/>
        <end position="353"/>
    </location>
</feature>
<comment type="caution">
    <text evidence="2">The sequence shown here is derived from an EMBL/GenBank/DDBJ whole genome shotgun (WGS) entry which is preliminary data.</text>
</comment>
<accession>A0A939C408</accession>
<dbReference type="AlphaFoldDB" id="A0A939C408"/>
<feature type="compositionally biased region" description="Basic and acidic residues" evidence="1">
    <location>
        <begin position="46"/>
        <end position="61"/>
    </location>
</feature>
<dbReference type="Proteomes" id="UP000663792">
    <property type="component" value="Unassembled WGS sequence"/>
</dbReference>
<evidence type="ECO:0000313" key="3">
    <source>
        <dbReference type="Proteomes" id="UP000663792"/>
    </source>
</evidence>
<feature type="compositionally biased region" description="Basic and acidic residues" evidence="1">
    <location>
        <begin position="18"/>
        <end position="36"/>
    </location>
</feature>
<gene>
    <name evidence="2" type="ORF">JL106_20145</name>
</gene>
<dbReference type="Gene3D" id="1.25.40.10">
    <property type="entry name" value="Tetratricopeptide repeat domain"/>
    <property type="match status" value="1"/>
</dbReference>